<evidence type="ECO:0000259" key="8">
    <source>
        <dbReference type="Pfam" id="PF22691"/>
    </source>
</evidence>
<evidence type="ECO:0000256" key="5">
    <source>
        <dbReference type="ARBA" id="ARBA00023121"/>
    </source>
</evidence>
<dbReference type="Gene3D" id="3.40.47.10">
    <property type="match status" value="1"/>
</dbReference>
<feature type="domain" description="Thiolase C-terminal" evidence="8">
    <location>
        <begin position="255"/>
        <end position="383"/>
    </location>
</feature>
<dbReference type="PROSITE" id="PS00737">
    <property type="entry name" value="THIOLASE_2"/>
    <property type="match status" value="1"/>
</dbReference>
<evidence type="ECO:0000313" key="9">
    <source>
        <dbReference type="EMBL" id="TQM11069.1"/>
    </source>
</evidence>
<keyword evidence="10" id="KW-1185">Reference proteome</keyword>
<dbReference type="CDD" id="cd00829">
    <property type="entry name" value="SCP-x_thiolase"/>
    <property type="match status" value="1"/>
</dbReference>
<dbReference type="GO" id="GO:0008289">
    <property type="term" value="F:lipid binding"/>
    <property type="evidence" value="ECO:0007669"/>
    <property type="project" value="UniProtKB-KW"/>
</dbReference>
<gene>
    <name evidence="9" type="ORF">FB558_3611</name>
</gene>
<evidence type="ECO:0000259" key="7">
    <source>
        <dbReference type="Pfam" id="PF00108"/>
    </source>
</evidence>
<evidence type="ECO:0000256" key="1">
    <source>
        <dbReference type="ARBA" id="ARBA00012352"/>
    </source>
</evidence>
<evidence type="ECO:0000256" key="2">
    <source>
        <dbReference type="ARBA" id="ARBA00022448"/>
    </source>
</evidence>
<reference evidence="9 10" key="1">
    <citation type="submission" date="2019-06" db="EMBL/GenBank/DDBJ databases">
        <title>Sequencing the genomes of 1000 actinobacteria strains.</title>
        <authorList>
            <person name="Klenk H.-P."/>
        </authorList>
    </citation>
    <scope>NUCLEOTIDE SEQUENCE [LARGE SCALE GENOMIC DNA]</scope>
    <source>
        <strain evidence="9 10">DSM 45301</strain>
    </source>
</reference>
<dbReference type="EMBL" id="VFPA01000002">
    <property type="protein sequence ID" value="TQM11069.1"/>
    <property type="molecule type" value="Genomic_DNA"/>
</dbReference>
<dbReference type="OrthoDB" id="9785768at2"/>
<dbReference type="InterPro" id="IPR020616">
    <property type="entry name" value="Thiolase_N"/>
</dbReference>
<dbReference type="PANTHER" id="PTHR42870">
    <property type="entry name" value="ACETYL-COA C-ACETYLTRANSFERASE"/>
    <property type="match status" value="1"/>
</dbReference>
<dbReference type="GO" id="GO:0016747">
    <property type="term" value="F:acyltransferase activity, transferring groups other than amino-acyl groups"/>
    <property type="evidence" value="ECO:0007669"/>
    <property type="project" value="InterPro"/>
</dbReference>
<keyword evidence="2" id="KW-0813">Transport</keyword>
<dbReference type="AlphaFoldDB" id="A0A543DP30"/>
<keyword evidence="5" id="KW-0446">Lipid-binding</keyword>
<dbReference type="GO" id="GO:0006869">
    <property type="term" value="P:lipid transport"/>
    <property type="evidence" value="ECO:0007669"/>
    <property type="project" value="UniProtKB-KW"/>
</dbReference>
<dbReference type="RefSeq" id="WP_142054904.1">
    <property type="nucleotide sequence ID" value="NZ_VFPA01000002.1"/>
</dbReference>
<name>A0A543DP30_9PSEU</name>
<accession>A0A543DP30</accession>
<evidence type="ECO:0000313" key="10">
    <source>
        <dbReference type="Proteomes" id="UP000315677"/>
    </source>
</evidence>
<dbReference type="PIRSF" id="PIRSF000429">
    <property type="entry name" value="Ac-CoA_Ac_transf"/>
    <property type="match status" value="1"/>
</dbReference>
<organism evidence="9 10">
    <name type="scientific">Pseudonocardia kunmingensis</name>
    <dbReference type="NCBI Taxonomy" id="630975"/>
    <lineage>
        <taxon>Bacteria</taxon>
        <taxon>Bacillati</taxon>
        <taxon>Actinomycetota</taxon>
        <taxon>Actinomycetes</taxon>
        <taxon>Pseudonocardiales</taxon>
        <taxon>Pseudonocardiaceae</taxon>
        <taxon>Pseudonocardia</taxon>
    </lineage>
</organism>
<feature type="domain" description="Thiolase N-terminal" evidence="7">
    <location>
        <begin position="4"/>
        <end position="238"/>
    </location>
</feature>
<protein>
    <recommendedName>
        <fullName evidence="1">propanoyl-CoA C-acyltransferase</fullName>
        <ecNumber evidence="1">2.3.1.176</ecNumber>
    </recommendedName>
    <alternativeName>
        <fullName evidence="6">Propanoyl-CoA C-acyltransferase</fullName>
    </alternativeName>
</protein>
<evidence type="ECO:0000256" key="3">
    <source>
        <dbReference type="ARBA" id="ARBA00022679"/>
    </source>
</evidence>
<dbReference type="InterPro" id="IPR016039">
    <property type="entry name" value="Thiolase-like"/>
</dbReference>
<comment type="caution">
    <text evidence="9">The sequence shown here is derived from an EMBL/GenBank/DDBJ whole genome shotgun (WGS) entry which is preliminary data.</text>
</comment>
<keyword evidence="3 9" id="KW-0808">Transferase</keyword>
<dbReference type="InterPro" id="IPR020613">
    <property type="entry name" value="Thiolase_CS"/>
</dbReference>
<dbReference type="EC" id="2.3.1.176" evidence="1"/>
<evidence type="ECO:0000256" key="6">
    <source>
        <dbReference type="ARBA" id="ARBA00032316"/>
    </source>
</evidence>
<proteinExistence type="predicted"/>
<dbReference type="Proteomes" id="UP000315677">
    <property type="component" value="Unassembled WGS sequence"/>
</dbReference>
<dbReference type="InterPro" id="IPR055140">
    <property type="entry name" value="Thiolase_C_2"/>
</dbReference>
<dbReference type="PANTHER" id="PTHR42870:SF1">
    <property type="entry name" value="NON-SPECIFIC LIPID-TRANSFER PROTEIN-LIKE 2"/>
    <property type="match status" value="1"/>
</dbReference>
<evidence type="ECO:0000256" key="4">
    <source>
        <dbReference type="ARBA" id="ARBA00023055"/>
    </source>
</evidence>
<dbReference type="Pfam" id="PF00108">
    <property type="entry name" value="Thiolase_N"/>
    <property type="match status" value="1"/>
</dbReference>
<dbReference type="Pfam" id="PF22691">
    <property type="entry name" value="Thiolase_C_1"/>
    <property type="match status" value="1"/>
</dbReference>
<dbReference type="SUPFAM" id="SSF53901">
    <property type="entry name" value="Thiolase-like"/>
    <property type="match status" value="2"/>
</dbReference>
<dbReference type="InterPro" id="IPR002155">
    <property type="entry name" value="Thiolase"/>
</dbReference>
<sequence>MEHVQVVGTGMTPFGKFPGRSLKNLAGTAVAEALRDAGIGPDDVEIAFFANATAGLISGQEMIRGQVALREAGLLGIPLVNVENACASGSSAFCLAHMAVASGQYEVALAVGAEKLVHPDKARSFAALAAAVDLDRRDDLRALIYPDGDAAAGTGSLFMDVYAHAAREYMRRSGATAADFAAVTAKNHRHGALNPKAQYRNEVTEAQVLESRMISDPITLLMCSPIGDGAAALVLCSAERARRLGVPGVAVRATKVLSGSDQHELAPVRTARRAYDRAGLGPGDLDVVELHDAAAPAELQIYEELDLCPEGDGPGLLASGATALGGRIPVNPSGGLLSRGHPVGATGCAQLVELADQLRGRAGGRQVPGARVGLAENAGGFLGPDHAAASVTILSV</sequence>
<keyword evidence="4" id="KW-0445">Lipid transport</keyword>